<organism evidence="1 2">
    <name type="scientific">Pyropia yezoensis</name>
    <name type="common">Susabi-nori</name>
    <name type="synonym">Porphyra yezoensis</name>
    <dbReference type="NCBI Taxonomy" id="2788"/>
    <lineage>
        <taxon>Eukaryota</taxon>
        <taxon>Rhodophyta</taxon>
        <taxon>Bangiophyceae</taxon>
        <taxon>Bangiales</taxon>
        <taxon>Bangiaceae</taxon>
        <taxon>Pyropia</taxon>
    </lineage>
</organism>
<evidence type="ECO:0000313" key="2">
    <source>
        <dbReference type="Proteomes" id="UP000798662"/>
    </source>
</evidence>
<keyword evidence="2" id="KW-1185">Reference proteome</keyword>
<gene>
    <name evidence="1" type="ORF">I4F81_008746</name>
</gene>
<evidence type="ECO:0000313" key="1">
    <source>
        <dbReference type="EMBL" id="KAK1866226.1"/>
    </source>
</evidence>
<protein>
    <submittedName>
        <fullName evidence="1">Uncharacterized protein</fullName>
    </submittedName>
</protein>
<sequence>MVMDSPSGVPLFCSSAAVLRWGCSAWAASVRNRALSSARRGSLPPAALVPSASAAAPPPPPSSPPSPPPDHDPADTTSIDAYNAWIEAVQADRNAGAATSSSRAASAMDGTLPALADMATPPPFSHPSLFHDGVEEYAMAATTPPSAAFVGIAQATAAAGLFAPCMVGGLEGKFLTFVAAMSGASRVLDVGTFTGYSALAFAEGLSGADAEVVTIEADPTAADVAQAAFDATPAGARVRLLRGDARVVVAGMVEAGEKFDLVFLDADKGNYGAYYEAGLSMLADGGTLLADNALCSLLYAPDDPVRNSLHTFAQRVAADPRVEQVMLPVREGILLVRKVASPDG</sequence>
<dbReference type="Proteomes" id="UP000798662">
    <property type="component" value="Chromosome 2"/>
</dbReference>
<dbReference type="EMBL" id="CM020619">
    <property type="protein sequence ID" value="KAK1866226.1"/>
    <property type="molecule type" value="Genomic_DNA"/>
</dbReference>
<proteinExistence type="predicted"/>
<accession>A0ACC3C904</accession>
<comment type="caution">
    <text evidence="1">The sequence shown here is derived from an EMBL/GenBank/DDBJ whole genome shotgun (WGS) entry which is preliminary data.</text>
</comment>
<reference evidence="1" key="1">
    <citation type="submission" date="2019-11" db="EMBL/GenBank/DDBJ databases">
        <title>Nori genome reveals adaptations in red seaweeds to the harsh intertidal environment.</title>
        <authorList>
            <person name="Wang D."/>
            <person name="Mao Y."/>
        </authorList>
    </citation>
    <scope>NUCLEOTIDE SEQUENCE</scope>
    <source>
        <tissue evidence="1">Gametophyte</tissue>
    </source>
</reference>
<name>A0ACC3C904_PYRYE</name>